<reference evidence="2 3" key="1">
    <citation type="journal article" date="2019" name="Int. J. Syst. Evol. Microbiol.">
        <title>The Global Catalogue of Microorganisms (GCM) 10K type strain sequencing project: providing services to taxonomists for standard genome sequencing and annotation.</title>
        <authorList>
            <consortium name="The Broad Institute Genomics Platform"/>
            <consortium name="The Broad Institute Genome Sequencing Center for Infectious Disease"/>
            <person name="Wu L."/>
            <person name="Ma J."/>
        </authorList>
    </citation>
    <scope>NUCLEOTIDE SEQUENCE [LARGE SCALE GENOMIC DNA]</scope>
    <source>
        <strain evidence="2 3">CGMCC 1.12121</strain>
    </source>
</reference>
<keyword evidence="2" id="KW-0808">Transferase</keyword>
<dbReference type="EC" id="2.1.1.222" evidence="2"/>
<gene>
    <name evidence="2" type="ORF">ACFSBX_14335</name>
</gene>
<dbReference type="Pfam" id="PF13649">
    <property type="entry name" value="Methyltransf_25"/>
    <property type="match status" value="1"/>
</dbReference>
<dbReference type="CDD" id="cd02440">
    <property type="entry name" value="AdoMet_MTases"/>
    <property type="match status" value="1"/>
</dbReference>
<dbReference type="InterPro" id="IPR041698">
    <property type="entry name" value="Methyltransf_25"/>
</dbReference>
<dbReference type="SUPFAM" id="SSF53335">
    <property type="entry name" value="S-adenosyl-L-methionine-dependent methyltransferases"/>
    <property type="match status" value="1"/>
</dbReference>
<dbReference type="GO" id="GO:0102208">
    <property type="term" value="F:2-polyprenyl-6-hydroxyphenol methylase activity"/>
    <property type="evidence" value="ECO:0007669"/>
    <property type="project" value="UniProtKB-EC"/>
</dbReference>
<feature type="domain" description="Methyltransferase" evidence="1">
    <location>
        <begin position="36"/>
        <end position="124"/>
    </location>
</feature>
<dbReference type="EMBL" id="JBHUDK010000012">
    <property type="protein sequence ID" value="MFD1600139.1"/>
    <property type="molecule type" value="Genomic_DNA"/>
</dbReference>
<sequence length="202" mass="22808">MPTWDERFREGEYPLDPDPAPVLRQYIGSFPDGRALDIATGTGRNAVFLAENGYTVDALDKSREGLRIARENAKKRGVDENCSWIRGDAHTHEYPDEIYDVITIQYFQILDRFTDIKAALAPDGVIYYQTHLRTTDSVDRGPSERHRVGANELLRASLDLTVLHYREFTTGTEGHRGACAQVIARNSHGHTQQVPREPVAED</sequence>
<name>A0ABD6CRT6_9EURY</name>
<proteinExistence type="predicted"/>
<dbReference type="GO" id="GO:0032259">
    <property type="term" value="P:methylation"/>
    <property type="evidence" value="ECO:0007669"/>
    <property type="project" value="UniProtKB-KW"/>
</dbReference>
<dbReference type="Proteomes" id="UP001597085">
    <property type="component" value="Unassembled WGS sequence"/>
</dbReference>
<evidence type="ECO:0000259" key="1">
    <source>
        <dbReference type="Pfam" id="PF13649"/>
    </source>
</evidence>
<evidence type="ECO:0000313" key="3">
    <source>
        <dbReference type="Proteomes" id="UP001597085"/>
    </source>
</evidence>
<dbReference type="InterPro" id="IPR029063">
    <property type="entry name" value="SAM-dependent_MTases_sf"/>
</dbReference>
<protein>
    <submittedName>
        <fullName evidence="2">Class I SAM-dependent methyltransferase</fullName>
        <ecNumber evidence="2">2.1.1.222</ecNumber>
        <ecNumber evidence="2">2.1.1.64</ecNumber>
    </submittedName>
</protein>
<evidence type="ECO:0000313" key="2">
    <source>
        <dbReference type="EMBL" id="MFD1600139.1"/>
    </source>
</evidence>
<keyword evidence="2" id="KW-0489">Methyltransferase</keyword>
<comment type="caution">
    <text evidence="2">The sequence shown here is derived from an EMBL/GenBank/DDBJ whole genome shotgun (WGS) entry which is preliminary data.</text>
</comment>
<dbReference type="GO" id="GO:0061542">
    <property type="term" value="F:3-demethylubiquinol 3-O-methyltransferase activity"/>
    <property type="evidence" value="ECO:0007669"/>
    <property type="project" value="UniProtKB-EC"/>
</dbReference>
<dbReference type="AlphaFoldDB" id="A0ABD6CRT6"/>
<keyword evidence="3" id="KW-1185">Reference proteome</keyword>
<dbReference type="EC" id="2.1.1.64" evidence="2"/>
<organism evidence="2 3">
    <name type="scientific">Halobellus rarus</name>
    <dbReference type="NCBI Taxonomy" id="1126237"/>
    <lineage>
        <taxon>Archaea</taxon>
        <taxon>Methanobacteriati</taxon>
        <taxon>Methanobacteriota</taxon>
        <taxon>Stenosarchaea group</taxon>
        <taxon>Halobacteria</taxon>
        <taxon>Halobacteriales</taxon>
        <taxon>Haloferacaceae</taxon>
        <taxon>Halobellus</taxon>
    </lineage>
</organism>
<dbReference type="Gene3D" id="3.40.50.150">
    <property type="entry name" value="Vaccinia Virus protein VP39"/>
    <property type="match status" value="1"/>
</dbReference>
<dbReference type="RefSeq" id="WP_256421191.1">
    <property type="nucleotide sequence ID" value="NZ_JANHDI010000006.1"/>
</dbReference>
<accession>A0ABD6CRT6</accession>